<dbReference type="InterPro" id="IPR044303">
    <property type="entry name" value="ZAT1/4/9"/>
</dbReference>
<dbReference type="Gene3D" id="3.30.160.60">
    <property type="entry name" value="Classic Zinc Finger"/>
    <property type="match status" value="1"/>
</dbReference>
<feature type="domain" description="C2H2-type" evidence="8">
    <location>
        <begin position="718"/>
        <end position="745"/>
    </location>
</feature>
<feature type="compositionally biased region" description="Basic and acidic residues" evidence="7">
    <location>
        <begin position="520"/>
        <end position="529"/>
    </location>
</feature>
<keyword evidence="2" id="KW-0805">Transcription regulation</keyword>
<dbReference type="SMART" id="SM00355">
    <property type="entry name" value="ZnF_C2H2"/>
    <property type="match status" value="3"/>
</dbReference>
<keyword evidence="6" id="KW-0479">Metal-binding</keyword>
<dbReference type="PROSITE" id="PS50157">
    <property type="entry name" value="ZINC_FINGER_C2H2_2"/>
    <property type="match status" value="3"/>
</dbReference>
<dbReference type="SUPFAM" id="SSF46689">
    <property type="entry name" value="Homeodomain-like"/>
    <property type="match status" value="1"/>
</dbReference>
<feature type="compositionally biased region" description="Basic and acidic residues" evidence="7">
    <location>
        <begin position="665"/>
        <end position="676"/>
    </location>
</feature>
<dbReference type="Gene3D" id="3.30.730.10">
    <property type="entry name" value="AP2/ERF domain"/>
    <property type="match status" value="1"/>
</dbReference>
<keyword evidence="3" id="KW-0238">DNA-binding</keyword>
<feature type="domain" description="C2H2-type" evidence="8">
    <location>
        <begin position="772"/>
        <end position="799"/>
    </location>
</feature>
<keyword evidence="4" id="KW-0804">Transcription</keyword>
<accession>A0A1Y1IE28</accession>
<dbReference type="PANTHER" id="PTHR46326:SF2">
    <property type="entry name" value="ZINC FINGER PROTEIN ZAT1-RELATED"/>
    <property type="match status" value="1"/>
</dbReference>
<evidence type="ECO:0000259" key="9">
    <source>
        <dbReference type="PROSITE" id="PS51032"/>
    </source>
</evidence>
<dbReference type="AlphaFoldDB" id="A0A1Y1IE28"/>
<evidence type="ECO:0000313" key="10">
    <source>
        <dbReference type="EMBL" id="GAQ87669.1"/>
    </source>
</evidence>
<feature type="domain" description="C2H2-type" evidence="8">
    <location>
        <begin position="687"/>
        <end position="709"/>
    </location>
</feature>
<name>A0A1Y1IE28_KLENI</name>
<dbReference type="STRING" id="105231.A0A1Y1IE28"/>
<dbReference type="SMART" id="SM00380">
    <property type="entry name" value="AP2"/>
    <property type="match status" value="1"/>
</dbReference>
<evidence type="ECO:0000256" key="4">
    <source>
        <dbReference type="ARBA" id="ARBA00023163"/>
    </source>
</evidence>
<dbReference type="Pfam" id="PF13912">
    <property type="entry name" value="zf-C2H2_6"/>
    <property type="match status" value="2"/>
</dbReference>
<feature type="compositionally biased region" description="Basic and acidic residues" evidence="7">
    <location>
        <begin position="748"/>
        <end position="763"/>
    </location>
</feature>
<keyword evidence="6" id="KW-0863">Zinc-finger</keyword>
<evidence type="ECO:0000256" key="1">
    <source>
        <dbReference type="ARBA" id="ARBA00004123"/>
    </source>
</evidence>
<dbReference type="SUPFAM" id="SSF54171">
    <property type="entry name" value="DNA-binding domain"/>
    <property type="match status" value="1"/>
</dbReference>
<feature type="region of interest" description="Disordered" evidence="7">
    <location>
        <begin position="447"/>
        <end position="494"/>
    </location>
</feature>
<dbReference type="InterPro" id="IPR013087">
    <property type="entry name" value="Znf_C2H2_type"/>
</dbReference>
<dbReference type="OMA" id="KHERHEF"/>
<dbReference type="GO" id="GO:0003700">
    <property type="term" value="F:DNA-binding transcription factor activity"/>
    <property type="evidence" value="ECO:0007669"/>
    <property type="project" value="InterPro"/>
</dbReference>
<protein>
    <submittedName>
        <fullName evidence="10">Uncharacterized protein</fullName>
    </submittedName>
</protein>
<dbReference type="SUPFAM" id="SSF57667">
    <property type="entry name" value="beta-beta-alpha zinc fingers"/>
    <property type="match status" value="1"/>
</dbReference>
<evidence type="ECO:0000256" key="6">
    <source>
        <dbReference type="PROSITE-ProRule" id="PRU00042"/>
    </source>
</evidence>
<dbReference type="OrthoDB" id="6147534at2759"/>
<dbReference type="InterPro" id="IPR036955">
    <property type="entry name" value="AP2/ERF_dom_sf"/>
</dbReference>
<reference evidence="10 11" key="1">
    <citation type="journal article" date="2014" name="Nat. Commun.">
        <title>Klebsormidium flaccidum genome reveals primary factors for plant terrestrial adaptation.</title>
        <authorList>
            <person name="Hori K."/>
            <person name="Maruyama F."/>
            <person name="Fujisawa T."/>
            <person name="Togashi T."/>
            <person name="Yamamoto N."/>
            <person name="Seo M."/>
            <person name="Sato S."/>
            <person name="Yamada T."/>
            <person name="Mori H."/>
            <person name="Tajima N."/>
            <person name="Moriyama T."/>
            <person name="Ikeuchi M."/>
            <person name="Watanabe M."/>
            <person name="Wada H."/>
            <person name="Kobayashi K."/>
            <person name="Saito M."/>
            <person name="Masuda T."/>
            <person name="Sasaki-Sekimoto Y."/>
            <person name="Mashiguchi K."/>
            <person name="Awai K."/>
            <person name="Shimojima M."/>
            <person name="Masuda S."/>
            <person name="Iwai M."/>
            <person name="Nobusawa T."/>
            <person name="Narise T."/>
            <person name="Kondo S."/>
            <person name="Saito H."/>
            <person name="Sato R."/>
            <person name="Murakawa M."/>
            <person name="Ihara Y."/>
            <person name="Oshima-Yamada Y."/>
            <person name="Ohtaka K."/>
            <person name="Satoh M."/>
            <person name="Sonobe K."/>
            <person name="Ishii M."/>
            <person name="Ohtani R."/>
            <person name="Kanamori-Sato M."/>
            <person name="Honoki R."/>
            <person name="Miyazaki D."/>
            <person name="Mochizuki H."/>
            <person name="Umetsu J."/>
            <person name="Higashi K."/>
            <person name="Shibata D."/>
            <person name="Kamiya Y."/>
            <person name="Sato N."/>
            <person name="Nakamura Y."/>
            <person name="Tabata S."/>
            <person name="Ida S."/>
            <person name="Kurokawa K."/>
            <person name="Ohta H."/>
        </authorList>
    </citation>
    <scope>NUCLEOTIDE SEQUENCE [LARGE SCALE GENOMIC DNA]</scope>
    <source>
        <strain evidence="10 11">NIES-2285</strain>
    </source>
</reference>
<dbReference type="PROSITE" id="PS51032">
    <property type="entry name" value="AP2_ERF"/>
    <property type="match status" value="1"/>
</dbReference>
<dbReference type="InterPro" id="IPR056067">
    <property type="entry name" value="DUF7650"/>
</dbReference>
<proteinExistence type="predicted"/>
<keyword evidence="6" id="KW-0862">Zinc</keyword>
<dbReference type="EMBL" id="DF237317">
    <property type="protein sequence ID" value="GAQ87669.1"/>
    <property type="molecule type" value="Genomic_DNA"/>
</dbReference>
<feature type="region of interest" description="Disordered" evidence="7">
    <location>
        <begin position="733"/>
        <end position="768"/>
    </location>
</feature>
<keyword evidence="5" id="KW-0539">Nucleus</keyword>
<dbReference type="InterPro" id="IPR001471">
    <property type="entry name" value="AP2/ERF_dom"/>
</dbReference>
<evidence type="ECO:0000259" key="8">
    <source>
        <dbReference type="PROSITE" id="PS50157"/>
    </source>
</evidence>
<dbReference type="InterPro" id="IPR036236">
    <property type="entry name" value="Znf_C2H2_sf"/>
</dbReference>
<dbReference type="PROSITE" id="PS00028">
    <property type="entry name" value="ZINC_FINGER_C2H2_1"/>
    <property type="match status" value="3"/>
</dbReference>
<dbReference type="GO" id="GO:0008270">
    <property type="term" value="F:zinc ion binding"/>
    <property type="evidence" value="ECO:0007669"/>
    <property type="project" value="UniProtKB-KW"/>
</dbReference>
<evidence type="ECO:0000256" key="5">
    <source>
        <dbReference type="ARBA" id="ARBA00023242"/>
    </source>
</evidence>
<dbReference type="PANTHER" id="PTHR46326">
    <property type="entry name" value="ZINC FINGER PROTEIN ZAT1-RELATED"/>
    <property type="match status" value="1"/>
</dbReference>
<feature type="region of interest" description="Disordered" evidence="7">
    <location>
        <begin position="509"/>
        <end position="532"/>
    </location>
</feature>
<dbReference type="GO" id="GO:0003677">
    <property type="term" value="F:DNA binding"/>
    <property type="evidence" value="ECO:0007669"/>
    <property type="project" value="UniProtKB-KW"/>
</dbReference>
<dbReference type="Proteomes" id="UP000054558">
    <property type="component" value="Unassembled WGS sequence"/>
</dbReference>
<dbReference type="InterPro" id="IPR009057">
    <property type="entry name" value="Homeodomain-like_sf"/>
</dbReference>
<dbReference type="GO" id="GO:0005634">
    <property type="term" value="C:nucleus"/>
    <property type="evidence" value="ECO:0007669"/>
    <property type="project" value="UniProtKB-SubCell"/>
</dbReference>
<evidence type="ECO:0000313" key="11">
    <source>
        <dbReference type="Proteomes" id="UP000054558"/>
    </source>
</evidence>
<evidence type="ECO:0000256" key="7">
    <source>
        <dbReference type="SAM" id="MobiDB-lite"/>
    </source>
</evidence>
<evidence type="ECO:0000256" key="2">
    <source>
        <dbReference type="ARBA" id="ARBA00023015"/>
    </source>
</evidence>
<gene>
    <name evidence="10" type="ORF">KFL_003680185</name>
</gene>
<organism evidence="10 11">
    <name type="scientific">Klebsormidium nitens</name>
    <name type="common">Green alga</name>
    <name type="synonym">Ulothrix nitens</name>
    <dbReference type="NCBI Taxonomy" id="105231"/>
    <lineage>
        <taxon>Eukaryota</taxon>
        <taxon>Viridiplantae</taxon>
        <taxon>Streptophyta</taxon>
        <taxon>Klebsormidiophyceae</taxon>
        <taxon>Klebsormidiales</taxon>
        <taxon>Klebsormidiaceae</taxon>
        <taxon>Klebsormidium</taxon>
    </lineage>
</organism>
<evidence type="ECO:0000256" key="3">
    <source>
        <dbReference type="ARBA" id="ARBA00023125"/>
    </source>
</evidence>
<sequence length="869" mass="96490">MAGDDAAASEPPRVRRGSNFQVDISQLPIARPKPARSTVWKPALHEDDPYWQRRDRFSKTLPITEGPAHALWPDYSIGSTTWSIEEEKDFVLGIFLFEKNFKPISRFIGDGQQKNFIQCRWYYYNKFKRALHPLYHAFKLSSLQHSKEQHVRGSLMVLGNRGRKLLARLFHHVTDAKVQDRIMDAHSKMARNEMSLEKFVRLLRKHSSAATLWAAFSIGQEDDLSSCHYHLFAEKSSRRSRLVANSRYRDCSTLEIQEELAQMDIRATPTSQMSDLFHMGVWPRLERLGWHLETVHKGNGRNMVYYCCPALARFTKGAQRGVEYFDASRALLSFVAHNLSVLDEKPETPTAYPSSNLDPQYQGVEKRGDRWRSYLMFEPEDGQSELVELGDFTTAERAAAAHDIAALKYIGHLAPRNFTHDFEQDEGLARMSATEAAAWLAEQAQLLPSPPAPPATSLRSPHPFSPPITPRPGALSGGFSPCLSDPMKSPRMQRPAPLSLSQLLRVAAEAAGQGEASKGGPDEQAREGPQEAWSPAALQLSLGQRRAAQQGGRGAYVEDGWTEQHAAASLVAAAVRPETTSTQLSHQMAAIKLHSSDSIADGQAGNGIIRSSDIKVEGALPAEVALCAEGTHEGDPRHWWMQQFLEARASMERRREGSPDEDEWERGRRVSRKGSEGPEGPAGAGRHVCPDCGLSFESAQQLGGHRVVHKRPAGSERFRCRTCGKGFETLQALGGHQKTHQPAQRARLPRDDQETEAKGDGHSSRAPGPGWLQCPTCLDWFKNGHALGGHQRVHGGQQFPPMKGIRSGPRPPPEINVFLVAREEKPVACALEGDAGDDLDDEEVLGEIIYRQPVSIATKMRVAGMLHEE</sequence>
<dbReference type="Pfam" id="PF25826">
    <property type="entry name" value="DUF7952"/>
    <property type="match status" value="1"/>
</dbReference>
<dbReference type="InterPro" id="IPR016177">
    <property type="entry name" value="DNA-bd_dom_sf"/>
</dbReference>
<dbReference type="Pfam" id="PF24662">
    <property type="entry name" value="DUF7650"/>
    <property type="match status" value="1"/>
</dbReference>
<dbReference type="Gene3D" id="1.10.10.60">
    <property type="entry name" value="Homeodomain-like"/>
    <property type="match status" value="1"/>
</dbReference>
<dbReference type="InterPro" id="IPR057712">
    <property type="entry name" value="DUF7952"/>
</dbReference>
<feature type="region of interest" description="Disordered" evidence="7">
    <location>
        <begin position="650"/>
        <end position="686"/>
    </location>
</feature>
<feature type="domain" description="AP2/ERF" evidence="9">
    <location>
        <begin position="360"/>
        <end position="419"/>
    </location>
</feature>
<keyword evidence="11" id="KW-1185">Reference proteome</keyword>
<comment type="subcellular location">
    <subcellularLocation>
        <location evidence="1">Nucleus</location>
    </subcellularLocation>
</comment>